<keyword evidence="2" id="KW-1185">Reference proteome</keyword>
<sequence>MRFIASSAPQVPLFNTILNAQPKFGEFKNLPEVCAYLADRFLGGTDRPLEPLTISGAGEVPPTIIDFKIIRDAQLTPEELGPAVLVHIAQHLVPALQRNGADAQAAQYAAMQIVAQLGDREFATLEQTAVQGATGNRMRGEPVSATHIALEPHGEVLVHKTTHWAGYVNDTGQTIEFGSAGRPVLKIDFVTGFGLERADRRIQQAGGGAAGAPMVFPNADGVKQFALRGKVQRCRLETPDAALKTMLTLRGTTLVDILLYGVARILGWAGIYIDPPGPLHNALWERTRPQDPQDAVQQPPPNLLKVATHRVQASHSGTQERDAALAFGAYCQSMASRLLPYSYSKKFVEANKAEGERRDELLAQAESYGTVIDGIRKKLEFARYKSIACVTLLTDALKFSTGDCTEMALVTAALAQSNAKQFLSERGFANAEIKAEVYETKSNGDHAFCVMTLRINGFIYKIAIDPWVEVSMLYDHYVDYVTTYPINLYIEKNTTFGVSESVSRTINQEYFIKQAPSILSKYLVPSQ</sequence>
<dbReference type="EMBL" id="CP011808">
    <property type="protein sequence ID" value="AKM33230.1"/>
    <property type="molecule type" value="Genomic_DNA"/>
</dbReference>
<dbReference type="RefSeq" id="WP_047909212.1">
    <property type="nucleotide sequence ID" value="NZ_CP011808.2"/>
</dbReference>
<evidence type="ECO:0000313" key="1">
    <source>
        <dbReference type="EMBL" id="AKM33230.1"/>
    </source>
</evidence>
<name>A0A0H3X008_9BURK</name>
<dbReference type="PATRIC" id="fig|656179.3.peg.5072"/>
<proteinExistence type="predicted"/>
<dbReference type="OrthoDB" id="9817235at2"/>
<gene>
    <name evidence="1" type="ORF">AB870_23700</name>
</gene>
<dbReference type="AlphaFoldDB" id="A0A0H3X008"/>
<organism evidence="1 2">
    <name type="scientific">Pandoraea faecigallinarum</name>
    <dbReference type="NCBI Taxonomy" id="656179"/>
    <lineage>
        <taxon>Bacteria</taxon>
        <taxon>Pseudomonadati</taxon>
        <taxon>Pseudomonadota</taxon>
        <taxon>Betaproteobacteria</taxon>
        <taxon>Burkholderiales</taxon>
        <taxon>Burkholderiaceae</taxon>
        <taxon>Pandoraea</taxon>
    </lineage>
</organism>
<evidence type="ECO:0000313" key="2">
    <source>
        <dbReference type="Proteomes" id="UP000035651"/>
    </source>
</evidence>
<geneLocation type="plasmid" evidence="1 2">
    <name>pPF72-1</name>
</geneLocation>
<accession>A0A0H3X008</accession>
<protein>
    <submittedName>
        <fullName evidence="1">Uncharacterized protein</fullName>
    </submittedName>
</protein>
<dbReference type="Proteomes" id="UP000035651">
    <property type="component" value="Plasmid pPF72-1"/>
</dbReference>
<reference evidence="1" key="1">
    <citation type="submission" date="2016-06" db="EMBL/GenBank/DDBJ databases">
        <title>Complete Genome Sequence of Pandoraea faecigallinarum DSM-23572.</title>
        <authorList>
            <person name="Yong D."/>
            <person name="Ee R."/>
            <person name="Lim Y.-L."/>
            <person name="Yin W.-F."/>
            <person name="Chan K.-G."/>
        </authorList>
    </citation>
    <scope>NUCLEOTIDE SEQUENCE</scope>
    <source>
        <strain evidence="1">DSM 23572</strain>
        <plasmid evidence="1">pPF72-1</plasmid>
    </source>
</reference>
<dbReference type="KEGG" id="pfg:AB870_23700"/>
<keyword evidence="1" id="KW-0614">Plasmid</keyword>